<evidence type="ECO:0000256" key="2">
    <source>
        <dbReference type="ARBA" id="ARBA00022840"/>
    </source>
</evidence>
<organism evidence="4 5">
    <name type="scientific">Brooklawnia cerclae</name>
    <dbReference type="NCBI Taxonomy" id="349934"/>
    <lineage>
        <taxon>Bacteria</taxon>
        <taxon>Bacillati</taxon>
        <taxon>Actinomycetota</taxon>
        <taxon>Actinomycetes</taxon>
        <taxon>Propionibacteriales</taxon>
        <taxon>Propionibacteriaceae</taxon>
        <taxon>Brooklawnia</taxon>
    </lineage>
</organism>
<name>A0ABX0SB32_9ACTN</name>
<feature type="domain" description="ABC transporter" evidence="3">
    <location>
        <begin position="25"/>
        <end position="121"/>
    </location>
</feature>
<dbReference type="Gene3D" id="3.40.50.300">
    <property type="entry name" value="P-loop containing nucleotide triphosphate hydrolases"/>
    <property type="match status" value="1"/>
</dbReference>
<comment type="caution">
    <text evidence="4">The sequence shown here is derived from an EMBL/GenBank/DDBJ whole genome shotgun (WGS) entry which is preliminary data.</text>
</comment>
<reference evidence="4 5" key="1">
    <citation type="submission" date="2020-02" db="EMBL/GenBank/DDBJ databases">
        <title>Sequencing the genomes of 1000 actinobacteria strains.</title>
        <authorList>
            <person name="Klenk H.-P."/>
        </authorList>
    </citation>
    <scope>NUCLEOTIDE SEQUENCE [LARGE SCALE GENOMIC DNA]</scope>
    <source>
        <strain evidence="4 5">DSM 19609</strain>
    </source>
</reference>
<keyword evidence="1" id="KW-0547">Nucleotide-binding</keyword>
<dbReference type="RefSeq" id="WP_167163979.1">
    <property type="nucleotide sequence ID" value="NZ_BAAAOO010000012.1"/>
</dbReference>
<accession>A0ABX0SB32</accession>
<dbReference type="CDD" id="cd00267">
    <property type="entry name" value="ABC_ATPase"/>
    <property type="match status" value="1"/>
</dbReference>
<dbReference type="Pfam" id="PF00005">
    <property type="entry name" value="ABC_tran"/>
    <property type="match status" value="1"/>
</dbReference>
<dbReference type="EMBL" id="JAAMOZ010000001">
    <property type="protein sequence ID" value="NIH55539.1"/>
    <property type="molecule type" value="Genomic_DNA"/>
</dbReference>
<dbReference type="InterPro" id="IPR027417">
    <property type="entry name" value="P-loop_NTPase"/>
</dbReference>
<sequence>MAERTPAVVAQELSKTGQRGRVYGPVNLDMDAGSLTVVTGRAGSGKTSLLLTLVGRMRPDRGSRLTVLGRDLPRRALGVQHRSSIVGVAGLDDLDGETTVGASLRERQAWLAPWYRIVPRSDDAAVARACAPVFGDLPVPTARTVVHDLDEASDLLWRIALAMLSGPELIAVDDVDQLHDLDSRALVWERLRALTAGGVTVVAATSGFSDLRHMGWDELPARIQLPEPAPAF</sequence>
<evidence type="ECO:0000313" key="5">
    <source>
        <dbReference type="Proteomes" id="UP000749311"/>
    </source>
</evidence>
<dbReference type="InterPro" id="IPR003439">
    <property type="entry name" value="ABC_transporter-like_ATP-bd"/>
</dbReference>
<gene>
    <name evidence="4" type="ORF">FB473_000184</name>
</gene>
<dbReference type="Proteomes" id="UP000749311">
    <property type="component" value="Unassembled WGS sequence"/>
</dbReference>
<keyword evidence="5" id="KW-1185">Reference proteome</keyword>
<dbReference type="SUPFAM" id="SSF52540">
    <property type="entry name" value="P-loop containing nucleoside triphosphate hydrolases"/>
    <property type="match status" value="1"/>
</dbReference>
<evidence type="ECO:0000259" key="3">
    <source>
        <dbReference type="Pfam" id="PF00005"/>
    </source>
</evidence>
<evidence type="ECO:0000313" key="4">
    <source>
        <dbReference type="EMBL" id="NIH55539.1"/>
    </source>
</evidence>
<proteinExistence type="predicted"/>
<dbReference type="PANTHER" id="PTHR43158">
    <property type="entry name" value="SKFA PEPTIDE EXPORT ATP-BINDING PROTEIN SKFE"/>
    <property type="match status" value="1"/>
</dbReference>
<protein>
    <submittedName>
        <fullName evidence="4">ABC-type multidrug transport system ATPase subunit</fullName>
    </submittedName>
</protein>
<keyword evidence="2" id="KW-0067">ATP-binding</keyword>
<evidence type="ECO:0000256" key="1">
    <source>
        <dbReference type="ARBA" id="ARBA00022741"/>
    </source>
</evidence>
<dbReference type="PANTHER" id="PTHR43158:SF2">
    <property type="entry name" value="SKFA PEPTIDE EXPORT ATP-BINDING PROTEIN SKFE"/>
    <property type="match status" value="1"/>
</dbReference>